<dbReference type="PROSITE" id="PS50995">
    <property type="entry name" value="HTH_MARR_2"/>
    <property type="match status" value="1"/>
</dbReference>
<dbReference type="Pfam" id="PF01047">
    <property type="entry name" value="MarR"/>
    <property type="match status" value="1"/>
</dbReference>
<evidence type="ECO:0000256" key="3">
    <source>
        <dbReference type="ARBA" id="ARBA00023163"/>
    </source>
</evidence>
<feature type="domain" description="HTH marR-type" evidence="4">
    <location>
        <begin position="18"/>
        <end position="152"/>
    </location>
</feature>
<dbReference type="GO" id="GO:0006950">
    <property type="term" value="P:response to stress"/>
    <property type="evidence" value="ECO:0007669"/>
    <property type="project" value="TreeGrafter"/>
</dbReference>
<dbReference type="Proteomes" id="UP000190285">
    <property type="component" value="Unassembled WGS sequence"/>
</dbReference>
<dbReference type="PROSITE" id="PS01117">
    <property type="entry name" value="HTH_MARR_1"/>
    <property type="match status" value="1"/>
</dbReference>
<dbReference type="InterPro" id="IPR036388">
    <property type="entry name" value="WH-like_DNA-bd_sf"/>
</dbReference>
<evidence type="ECO:0000313" key="6">
    <source>
        <dbReference type="Proteomes" id="UP000190285"/>
    </source>
</evidence>
<proteinExistence type="predicted"/>
<dbReference type="EMBL" id="FUZT01000003">
    <property type="protein sequence ID" value="SKC56783.1"/>
    <property type="molecule type" value="Genomic_DNA"/>
</dbReference>
<dbReference type="SMART" id="SM00347">
    <property type="entry name" value="HTH_MARR"/>
    <property type="match status" value="1"/>
</dbReference>
<keyword evidence="6" id="KW-1185">Reference proteome</keyword>
<accession>A0A1T5JZJ0</accession>
<dbReference type="SUPFAM" id="SSF46785">
    <property type="entry name" value="Winged helix' DNA-binding domain"/>
    <property type="match status" value="1"/>
</dbReference>
<dbReference type="InterPro" id="IPR036390">
    <property type="entry name" value="WH_DNA-bd_sf"/>
</dbReference>
<dbReference type="AlphaFoldDB" id="A0A1T5JZJ0"/>
<dbReference type="InterPro" id="IPR000835">
    <property type="entry name" value="HTH_MarR-typ"/>
</dbReference>
<dbReference type="GO" id="GO:0003677">
    <property type="term" value="F:DNA binding"/>
    <property type="evidence" value="ECO:0007669"/>
    <property type="project" value="UniProtKB-KW"/>
</dbReference>
<dbReference type="PRINTS" id="PR00598">
    <property type="entry name" value="HTHMARR"/>
</dbReference>
<evidence type="ECO:0000259" key="4">
    <source>
        <dbReference type="PROSITE" id="PS50995"/>
    </source>
</evidence>
<dbReference type="PANTHER" id="PTHR33164">
    <property type="entry name" value="TRANSCRIPTIONAL REGULATOR, MARR FAMILY"/>
    <property type="match status" value="1"/>
</dbReference>
<dbReference type="InterPro" id="IPR023187">
    <property type="entry name" value="Tscrpt_reg_MarR-type_CS"/>
</dbReference>
<organism evidence="5 6">
    <name type="scientific">Maledivibacter halophilus</name>
    <dbReference type="NCBI Taxonomy" id="36842"/>
    <lineage>
        <taxon>Bacteria</taxon>
        <taxon>Bacillati</taxon>
        <taxon>Bacillota</taxon>
        <taxon>Clostridia</taxon>
        <taxon>Peptostreptococcales</taxon>
        <taxon>Caminicellaceae</taxon>
        <taxon>Maledivibacter</taxon>
    </lineage>
</organism>
<name>A0A1T5JZJ0_9FIRM</name>
<dbReference type="GO" id="GO:0003700">
    <property type="term" value="F:DNA-binding transcription factor activity"/>
    <property type="evidence" value="ECO:0007669"/>
    <property type="project" value="InterPro"/>
</dbReference>
<dbReference type="PANTHER" id="PTHR33164:SF43">
    <property type="entry name" value="HTH-TYPE TRANSCRIPTIONAL REPRESSOR YETL"/>
    <property type="match status" value="1"/>
</dbReference>
<gene>
    <name evidence="5" type="ORF">SAMN02194393_01492</name>
</gene>
<evidence type="ECO:0000313" key="5">
    <source>
        <dbReference type="EMBL" id="SKC56783.1"/>
    </source>
</evidence>
<protein>
    <submittedName>
        <fullName evidence="5">MarR family transcriptional regulator, 2-MHQ and catechol-resistance regulon repressor</fullName>
    </submittedName>
</protein>
<dbReference type="STRING" id="36842.SAMN02194393_01492"/>
<evidence type="ECO:0000256" key="1">
    <source>
        <dbReference type="ARBA" id="ARBA00023015"/>
    </source>
</evidence>
<keyword evidence="3" id="KW-0804">Transcription</keyword>
<dbReference type="RefSeq" id="WP_170917313.1">
    <property type="nucleotide sequence ID" value="NZ_FUZT01000003.1"/>
</dbReference>
<reference evidence="5 6" key="1">
    <citation type="submission" date="2017-02" db="EMBL/GenBank/DDBJ databases">
        <authorList>
            <person name="Peterson S.W."/>
        </authorList>
    </citation>
    <scope>NUCLEOTIDE SEQUENCE [LARGE SCALE GENOMIC DNA]</scope>
    <source>
        <strain evidence="5 6">M1</strain>
    </source>
</reference>
<dbReference type="InterPro" id="IPR039422">
    <property type="entry name" value="MarR/SlyA-like"/>
</dbReference>
<keyword evidence="1" id="KW-0805">Transcription regulation</keyword>
<evidence type="ECO:0000256" key="2">
    <source>
        <dbReference type="ARBA" id="ARBA00023125"/>
    </source>
</evidence>
<sequence>MSKAKKLYKSYNWIGEIANKTIIELQKTAGILEEIHNTFFNQFDISSTKFNLLVILYNSSQDGITLSEIGEEMLVTKANITGLVDRLEKQGYVSRKRHSQDRRKVIAAITKQGRKFTEKVIREYKIWSKDVMTILNDEEKKQLLNLFNKLQRGLVSKNLV</sequence>
<keyword evidence="2" id="KW-0238">DNA-binding</keyword>
<dbReference type="Gene3D" id="1.10.10.10">
    <property type="entry name" value="Winged helix-like DNA-binding domain superfamily/Winged helix DNA-binding domain"/>
    <property type="match status" value="1"/>
</dbReference>